<reference evidence="2 3" key="1">
    <citation type="journal article" date="2018" name="Nat. Genet.">
        <title>The Rosa genome provides new insights in the design of modern roses.</title>
        <authorList>
            <person name="Bendahmane M."/>
        </authorList>
    </citation>
    <scope>NUCLEOTIDE SEQUENCE [LARGE SCALE GENOMIC DNA]</scope>
    <source>
        <strain evidence="3">cv. Old Blush</strain>
    </source>
</reference>
<evidence type="ECO:0000256" key="1">
    <source>
        <dbReference type="SAM" id="MobiDB-lite"/>
    </source>
</evidence>
<dbReference type="EMBL" id="PDCK01000042">
    <property type="protein sequence ID" value="PRQ39675.1"/>
    <property type="molecule type" value="Genomic_DNA"/>
</dbReference>
<dbReference type="Gramene" id="PRQ39675">
    <property type="protein sequence ID" value="PRQ39675"/>
    <property type="gene ID" value="RchiOBHm_Chr4g0427841"/>
</dbReference>
<feature type="compositionally biased region" description="Basic residues" evidence="1">
    <location>
        <begin position="19"/>
        <end position="34"/>
    </location>
</feature>
<feature type="region of interest" description="Disordered" evidence="1">
    <location>
        <begin position="1"/>
        <end position="54"/>
    </location>
</feature>
<proteinExistence type="predicted"/>
<evidence type="ECO:0000313" key="2">
    <source>
        <dbReference type="EMBL" id="PRQ39675.1"/>
    </source>
</evidence>
<name>A0A2P6QZR5_ROSCH</name>
<evidence type="ECO:0000313" key="3">
    <source>
        <dbReference type="Proteomes" id="UP000238479"/>
    </source>
</evidence>
<gene>
    <name evidence="2" type="ORF">RchiOBHm_Chr4g0427841</name>
</gene>
<accession>A0A2P6QZR5</accession>
<comment type="caution">
    <text evidence="2">The sequence shown here is derived from an EMBL/GenBank/DDBJ whole genome shotgun (WGS) entry which is preliminary data.</text>
</comment>
<sequence>MMKTTALLEKNPLPPGAKAKSKARQHAKSKRKEKLKKEEKSNTSSSEETGDTSFYDSESKFFMSENYLAAMNKERLLGLGPDQEMYPLPVTVQECIAFFDIDAEEYEFMADRVRKDCSLISYIEDRQSRNTNSNLTGEVALSFVVE</sequence>
<keyword evidence="3" id="KW-1185">Reference proteome</keyword>
<dbReference type="AlphaFoldDB" id="A0A2P6QZR5"/>
<protein>
    <submittedName>
        <fullName evidence="2">Uncharacterized protein</fullName>
    </submittedName>
</protein>
<dbReference type="Proteomes" id="UP000238479">
    <property type="component" value="Chromosome 4"/>
</dbReference>
<organism evidence="2 3">
    <name type="scientific">Rosa chinensis</name>
    <name type="common">China rose</name>
    <dbReference type="NCBI Taxonomy" id="74649"/>
    <lineage>
        <taxon>Eukaryota</taxon>
        <taxon>Viridiplantae</taxon>
        <taxon>Streptophyta</taxon>
        <taxon>Embryophyta</taxon>
        <taxon>Tracheophyta</taxon>
        <taxon>Spermatophyta</taxon>
        <taxon>Magnoliopsida</taxon>
        <taxon>eudicotyledons</taxon>
        <taxon>Gunneridae</taxon>
        <taxon>Pentapetalae</taxon>
        <taxon>rosids</taxon>
        <taxon>fabids</taxon>
        <taxon>Rosales</taxon>
        <taxon>Rosaceae</taxon>
        <taxon>Rosoideae</taxon>
        <taxon>Rosoideae incertae sedis</taxon>
        <taxon>Rosa</taxon>
    </lineage>
</organism>